<keyword evidence="3" id="KW-0808">Transferase</keyword>
<sequence length="103" mass="11770">MADKDEKSSLPLSRIRTIMKSSPDVSSISHEALFLTGKATELFVQNLAQVSLDRDKDKKHLQYGDLSEVVNTNDVLQFLQDIIPRKIKAQEFLDMMEDDEEET</sequence>
<evidence type="ECO:0000256" key="9">
    <source>
        <dbReference type="ARBA" id="ARBA00059032"/>
    </source>
</evidence>
<evidence type="ECO:0000256" key="1">
    <source>
        <dbReference type="ARBA" id="ARBA00004123"/>
    </source>
</evidence>
<dbReference type="PANTHER" id="PTHR10252:SF54">
    <property type="entry name" value="CHROMATIN ACCESSIBILITY COMPLEX PROTEIN 1"/>
    <property type="match status" value="1"/>
</dbReference>
<organism evidence="14 15">
    <name type="scientific">Mizuhopecten yessoensis</name>
    <name type="common">Japanese scallop</name>
    <name type="synonym">Patinopecten yessoensis</name>
    <dbReference type="NCBI Taxonomy" id="6573"/>
    <lineage>
        <taxon>Eukaryota</taxon>
        <taxon>Metazoa</taxon>
        <taxon>Spiralia</taxon>
        <taxon>Lophotrochozoa</taxon>
        <taxon>Mollusca</taxon>
        <taxon>Bivalvia</taxon>
        <taxon>Autobranchia</taxon>
        <taxon>Pteriomorphia</taxon>
        <taxon>Pectinida</taxon>
        <taxon>Pectinoidea</taxon>
        <taxon>Pectinidae</taxon>
        <taxon>Mizuhopecten</taxon>
    </lineage>
</organism>
<dbReference type="GO" id="GO:0006261">
    <property type="term" value="P:DNA-templated DNA replication"/>
    <property type="evidence" value="ECO:0007669"/>
    <property type="project" value="TreeGrafter"/>
</dbReference>
<evidence type="ECO:0000256" key="7">
    <source>
        <dbReference type="ARBA" id="ARBA00023125"/>
    </source>
</evidence>
<dbReference type="GO" id="GO:0006338">
    <property type="term" value="P:chromatin remodeling"/>
    <property type="evidence" value="ECO:0007669"/>
    <property type="project" value="TreeGrafter"/>
</dbReference>
<evidence type="ECO:0000256" key="4">
    <source>
        <dbReference type="ARBA" id="ARBA00022695"/>
    </source>
</evidence>
<keyword evidence="7" id="KW-0238">DNA-binding</keyword>
<comment type="function">
    <text evidence="9">Forms a complex with DNA polymerase epsilon subunit POLE3 and binds naked DNA, which is then incorporated into chromatin, aided by the nucleosome remodeling activity of ISWI/SNF2H and ACF1. Does not enhance nucleosome sliding activity of the ACF-5 ISWI chromatin remodeling complex.</text>
</comment>
<evidence type="ECO:0000313" key="15">
    <source>
        <dbReference type="Proteomes" id="UP000242188"/>
    </source>
</evidence>
<comment type="caution">
    <text evidence="14">The sequence shown here is derived from an EMBL/GenBank/DDBJ whole genome shotgun (WGS) entry which is preliminary data.</text>
</comment>
<dbReference type="Proteomes" id="UP000242188">
    <property type="component" value="Unassembled WGS sequence"/>
</dbReference>
<dbReference type="Gene3D" id="1.10.20.10">
    <property type="entry name" value="Histone, subunit A"/>
    <property type="match status" value="1"/>
</dbReference>
<dbReference type="InterPro" id="IPR050568">
    <property type="entry name" value="Transcr_DNA_Rep_Reg"/>
</dbReference>
<dbReference type="GO" id="GO:0008623">
    <property type="term" value="C:CHRAC"/>
    <property type="evidence" value="ECO:0007669"/>
    <property type="project" value="TreeGrafter"/>
</dbReference>
<dbReference type="CDD" id="cd22924">
    <property type="entry name" value="HFD_CHRAC1-like"/>
    <property type="match status" value="1"/>
</dbReference>
<evidence type="ECO:0000256" key="11">
    <source>
        <dbReference type="ARBA" id="ARBA00071805"/>
    </source>
</evidence>
<reference evidence="14 15" key="1">
    <citation type="journal article" date="2017" name="Nat. Ecol. Evol.">
        <title>Scallop genome provides insights into evolution of bilaterian karyotype and development.</title>
        <authorList>
            <person name="Wang S."/>
            <person name="Zhang J."/>
            <person name="Jiao W."/>
            <person name="Li J."/>
            <person name="Xun X."/>
            <person name="Sun Y."/>
            <person name="Guo X."/>
            <person name="Huan P."/>
            <person name="Dong B."/>
            <person name="Zhang L."/>
            <person name="Hu X."/>
            <person name="Sun X."/>
            <person name="Wang J."/>
            <person name="Zhao C."/>
            <person name="Wang Y."/>
            <person name="Wang D."/>
            <person name="Huang X."/>
            <person name="Wang R."/>
            <person name="Lv J."/>
            <person name="Li Y."/>
            <person name="Zhang Z."/>
            <person name="Liu B."/>
            <person name="Lu W."/>
            <person name="Hui Y."/>
            <person name="Liang J."/>
            <person name="Zhou Z."/>
            <person name="Hou R."/>
            <person name="Li X."/>
            <person name="Liu Y."/>
            <person name="Li H."/>
            <person name="Ning X."/>
            <person name="Lin Y."/>
            <person name="Zhao L."/>
            <person name="Xing Q."/>
            <person name="Dou J."/>
            <person name="Li Y."/>
            <person name="Mao J."/>
            <person name="Guo H."/>
            <person name="Dou H."/>
            <person name="Li T."/>
            <person name="Mu C."/>
            <person name="Jiang W."/>
            <person name="Fu Q."/>
            <person name="Fu X."/>
            <person name="Miao Y."/>
            <person name="Liu J."/>
            <person name="Yu Q."/>
            <person name="Li R."/>
            <person name="Liao H."/>
            <person name="Li X."/>
            <person name="Kong Y."/>
            <person name="Jiang Z."/>
            <person name="Chourrout D."/>
            <person name="Li R."/>
            <person name="Bao Z."/>
        </authorList>
    </citation>
    <scope>NUCLEOTIDE SEQUENCE [LARGE SCALE GENOMIC DNA]</scope>
    <source>
        <strain evidence="14 15">PY_sf001</strain>
    </source>
</reference>
<dbReference type="STRING" id="6573.A0A210QLF7"/>
<dbReference type="EMBL" id="NEDP02003085">
    <property type="protein sequence ID" value="OWF49572.1"/>
    <property type="molecule type" value="Genomic_DNA"/>
</dbReference>
<gene>
    <name evidence="14" type="ORF">KP79_PYT23748</name>
</gene>
<comment type="subcellular location">
    <subcellularLocation>
        <location evidence="1">Nucleus</location>
    </subcellularLocation>
</comment>
<dbReference type="GO" id="GO:0046982">
    <property type="term" value="F:protein heterodimerization activity"/>
    <property type="evidence" value="ECO:0007669"/>
    <property type="project" value="InterPro"/>
</dbReference>
<dbReference type="FunFam" id="1.10.20.10:FF:000048">
    <property type="entry name" value="Chromatin accessibility complex subunit 1"/>
    <property type="match status" value="1"/>
</dbReference>
<dbReference type="InterPro" id="IPR003958">
    <property type="entry name" value="CBFA_NFYB_domain"/>
</dbReference>
<accession>A0A210QLF7</accession>
<keyword evidence="2" id="KW-0597">Phosphoprotein</keyword>
<feature type="domain" description="Transcription factor CBF/NF-Y/archaeal histone" evidence="13">
    <location>
        <begin position="9"/>
        <end position="69"/>
    </location>
</feature>
<dbReference type="GO" id="GO:0003677">
    <property type="term" value="F:DNA binding"/>
    <property type="evidence" value="ECO:0007669"/>
    <property type="project" value="UniProtKB-KW"/>
</dbReference>
<name>A0A210QLF7_MIZYE</name>
<protein>
    <recommendedName>
        <fullName evidence="11">Chromatin accessibility complex protein 1</fullName>
    </recommendedName>
    <alternativeName>
        <fullName evidence="12">DNA polymerase epsilon subunit p15</fullName>
    </alternativeName>
</protein>
<dbReference type="AlphaFoldDB" id="A0A210QLF7"/>
<evidence type="ECO:0000256" key="5">
    <source>
        <dbReference type="ARBA" id="ARBA00022990"/>
    </source>
</evidence>
<keyword evidence="5" id="KW-0007">Acetylation</keyword>
<keyword evidence="6" id="KW-0175">Coiled coil</keyword>
<evidence type="ECO:0000313" key="14">
    <source>
        <dbReference type="EMBL" id="OWF49572.1"/>
    </source>
</evidence>
<keyword evidence="15" id="KW-1185">Reference proteome</keyword>
<proteinExistence type="predicted"/>
<keyword evidence="4" id="KW-0548">Nucleotidyltransferase</keyword>
<dbReference type="SUPFAM" id="SSF47113">
    <property type="entry name" value="Histone-fold"/>
    <property type="match status" value="1"/>
</dbReference>
<evidence type="ECO:0000256" key="10">
    <source>
        <dbReference type="ARBA" id="ARBA00062516"/>
    </source>
</evidence>
<evidence type="ECO:0000256" key="2">
    <source>
        <dbReference type="ARBA" id="ARBA00022553"/>
    </source>
</evidence>
<dbReference type="OrthoDB" id="1291358at2759"/>
<dbReference type="InterPro" id="IPR009072">
    <property type="entry name" value="Histone-fold"/>
</dbReference>
<evidence type="ECO:0000259" key="13">
    <source>
        <dbReference type="Pfam" id="PF00808"/>
    </source>
</evidence>
<dbReference type="GO" id="GO:0016779">
    <property type="term" value="F:nucleotidyltransferase activity"/>
    <property type="evidence" value="ECO:0007669"/>
    <property type="project" value="UniProtKB-KW"/>
</dbReference>
<evidence type="ECO:0000256" key="6">
    <source>
        <dbReference type="ARBA" id="ARBA00023054"/>
    </source>
</evidence>
<evidence type="ECO:0000256" key="3">
    <source>
        <dbReference type="ARBA" id="ARBA00022679"/>
    </source>
</evidence>
<dbReference type="PANTHER" id="PTHR10252">
    <property type="entry name" value="HISTONE-LIKE TRANSCRIPTION FACTOR CCAAT-RELATED"/>
    <property type="match status" value="1"/>
</dbReference>
<dbReference type="Pfam" id="PF00808">
    <property type="entry name" value="CBFD_NFYB_HMF"/>
    <property type="match status" value="1"/>
</dbReference>
<evidence type="ECO:0000256" key="8">
    <source>
        <dbReference type="ARBA" id="ARBA00023242"/>
    </source>
</evidence>
<evidence type="ECO:0000256" key="12">
    <source>
        <dbReference type="ARBA" id="ARBA00083235"/>
    </source>
</evidence>
<keyword evidence="8" id="KW-0539">Nucleus</keyword>
<comment type="subunit">
    <text evidence="10">Heterodimer with POLE3; binds to DNA. Component of the CHRAC ISWI chromatin remodeling complex at least composed of SMARCA5/SNF2H, BAZ1A/ACF1, CHRAC1 and POLE3; the complex preferentially binds DNA through the CHRAC1-POLE3 heterodimer and possesses ATP-dependent nucleosome-remodeling activity. Within the complex, the heterodimer with POLE3 interacts with SMARCA5/SNF2H; the interaction is direct and enhances nucleosome sliding activity by the SMARCA5/SNF2H and BAZ1A/ACF1 interaction. Within the complex, the heterodimer with POLE3 interacts with BAZ1A/ACF1; the interactions are direct.</text>
</comment>